<accession>A0A3P3XNV2</accession>
<evidence type="ECO:0000259" key="3">
    <source>
        <dbReference type="Pfam" id="PF00248"/>
    </source>
</evidence>
<feature type="compositionally biased region" description="Basic and acidic residues" evidence="2">
    <location>
        <begin position="230"/>
        <end position="244"/>
    </location>
</feature>
<dbReference type="GO" id="GO:0047681">
    <property type="term" value="F:aryl-alcohol dehydrogenase (NADP+) activity"/>
    <property type="evidence" value="ECO:0007669"/>
    <property type="project" value="UniProtKB-EC"/>
</dbReference>
<protein>
    <submittedName>
        <fullName evidence="4">Aryl-alcohol dehydrogenase (NADP(+))</fullName>
        <ecNumber evidence="4">1.1.1.91</ecNumber>
    </submittedName>
</protein>
<dbReference type="AlphaFoldDB" id="A0A3P3XNV2"/>
<proteinExistence type="predicted"/>
<feature type="domain" description="NADP-dependent oxidoreductase" evidence="3">
    <location>
        <begin position="15"/>
        <end position="317"/>
    </location>
</feature>
<dbReference type="FunFam" id="3.20.20.100:FF:000004">
    <property type="entry name" value="Oxidoreductase, aldo/keto reductase"/>
    <property type="match status" value="1"/>
</dbReference>
<dbReference type="InterPro" id="IPR023210">
    <property type="entry name" value="NADP_OxRdtase_dom"/>
</dbReference>
<dbReference type="GO" id="GO:0005829">
    <property type="term" value="C:cytosol"/>
    <property type="evidence" value="ECO:0007669"/>
    <property type="project" value="UniProtKB-ARBA"/>
</dbReference>
<dbReference type="InterPro" id="IPR036812">
    <property type="entry name" value="NAD(P)_OxRdtase_dom_sf"/>
</dbReference>
<sequence length="340" mass="38830">MKYRYFGKTGLRISEISFGTQTFGWTTDKADAFRLLDYYVAEGGNYLDTADSYNDGASEEILGQWLKGRKRTDDVLIGTKVFFNEHAGPGSNEIGHSKKHIVHSLEKSLARLGIEAVDLYQLHCYDRGTDIETVMQTMEDLIRAGKILHYGISNFIPSIIMKMVMLGHLRQCHRPVSLQLEYSLLVRSPEWELLPLCEEEHIGTLAWSPLAGGWLTGKYQRNAPPPENSRVGRNDREYDQPGKRDGARTWAILDELRKIAERRNVPVSQIALNWLRRKSSISSILIGARNLEQLEANMSCMRWDLSDEETRLLDQASDVNAPYPYSFISSYSRESYTREA</sequence>
<reference evidence="4" key="1">
    <citation type="submission" date="2017-02" db="EMBL/GenBank/DDBJ databases">
        <authorList>
            <person name="Regsiter A."/>
            <person name="William W."/>
        </authorList>
    </citation>
    <scope>NUCLEOTIDE SEQUENCE</scope>
    <source>
        <strain evidence="4">BdmA 4</strain>
    </source>
</reference>
<dbReference type="Pfam" id="PF00248">
    <property type="entry name" value="Aldo_ket_red"/>
    <property type="match status" value="1"/>
</dbReference>
<dbReference type="PANTHER" id="PTHR43364:SF4">
    <property type="entry name" value="NAD(P)-LINKED OXIDOREDUCTASE SUPERFAMILY PROTEIN"/>
    <property type="match status" value="1"/>
</dbReference>
<evidence type="ECO:0000256" key="1">
    <source>
        <dbReference type="ARBA" id="ARBA00023002"/>
    </source>
</evidence>
<organism evidence="4">
    <name type="scientific">uncultured spirochete</name>
    <dbReference type="NCBI Taxonomy" id="156406"/>
    <lineage>
        <taxon>Bacteria</taxon>
        <taxon>Pseudomonadati</taxon>
        <taxon>Spirochaetota</taxon>
        <taxon>Spirochaetia</taxon>
        <taxon>Spirochaetales</taxon>
        <taxon>environmental samples</taxon>
    </lineage>
</organism>
<dbReference type="EMBL" id="FWDO01000004">
    <property type="protein sequence ID" value="SLM17962.1"/>
    <property type="molecule type" value="Genomic_DNA"/>
</dbReference>
<dbReference type="EC" id="1.1.1.91" evidence="4"/>
<name>A0A3P3XNV2_9SPIR</name>
<gene>
    <name evidence="4" type="ORF">SPIRO4BDMA_40534</name>
</gene>
<evidence type="ECO:0000256" key="2">
    <source>
        <dbReference type="SAM" id="MobiDB-lite"/>
    </source>
</evidence>
<feature type="region of interest" description="Disordered" evidence="2">
    <location>
        <begin position="218"/>
        <end position="244"/>
    </location>
</feature>
<keyword evidence="1 4" id="KW-0560">Oxidoreductase</keyword>
<dbReference type="PANTHER" id="PTHR43364">
    <property type="entry name" value="NADH-SPECIFIC METHYLGLYOXAL REDUCTASE-RELATED"/>
    <property type="match status" value="1"/>
</dbReference>
<evidence type="ECO:0000313" key="4">
    <source>
        <dbReference type="EMBL" id="SLM17962.1"/>
    </source>
</evidence>
<dbReference type="Gene3D" id="3.20.20.100">
    <property type="entry name" value="NADP-dependent oxidoreductase domain"/>
    <property type="match status" value="1"/>
</dbReference>
<dbReference type="InterPro" id="IPR050523">
    <property type="entry name" value="AKR_Detox_Biosynth"/>
</dbReference>
<dbReference type="SUPFAM" id="SSF51430">
    <property type="entry name" value="NAD(P)-linked oxidoreductase"/>
    <property type="match status" value="1"/>
</dbReference>